<evidence type="ECO:0000313" key="2">
    <source>
        <dbReference type="EMBL" id="VAW31229.1"/>
    </source>
</evidence>
<dbReference type="GO" id="GO:0003677">
    <property type="term" value="F:DNA binding"/>
    <property type="evidence" value="ECO:0007669"/>
    <property type="project" value="InterPro"/>
</dbReference>
<feature type="domain" description="HTH cro/C1-type" evidence="1">
    <location>
        <begin position="103"/>
        <end position="139"/>
    </location>
</feature>
<dbReference type="Gene3D" id="1.10.260.40">
    <property type="entry name" value="lambda repressor-like DNA-binding domains"/>
    <property type="match status" value="1"/>
</dbReference>
<dbReference type="AlphaFoldDB" id="A0A3B0V2Y0"/>
<dbReference type="Pfam" id="PF24698">
    <property type="entry name" value="DUF7662"/>
    <property type="match status" value="1"/>
</dbReference>
<dbReference type="CDD" id="cd00093">
    <property type="entry name" value="HTH_XRE"/>
    <property type="match status" value="1"/>
</dbReference>
<dbReference type="InterPro" id="IPR001387">
    <property type="entry name" value="Cro/C1-type_HTH"/>
</dbReference>
<organism evidence="2">
    <name type="scientific">hydrothermal vent metagenome</name>
    <dbReference type="NCBI Taxonomy" id="652676"/>
    <lineage>
        <taxon>unclassified sequences</taxon>
        <taxon>metagenomes</taxon>
        <taxon>ecological metagenomes</taxon>
    </lineage>
</organism>
<gene>
    <name evidence="2" type="ORF">MNBD_CHLOROFLEXI01-875</name>
</gene>
<dbReference type="Pfam" id="PF01381">
    <property type="entry name" value="HTH_3"/>
    <property type="match status" value="1"/>
</dbReference>
<dbReference type="InterPro" id="IPR010982">
    <property type="entry name" value="Lambda_DNA-bd_dom_sf"/>
</dbReference>
<sequence length="161" mass="17671">MKVGSKYFPLYSHLQKMAGEPCTLTMAQIEELLGAPLPSSARVRVGWWSNRSRGAVQATAWMGAGYHVEKVDLSAETIHFRKATLTYTVKKSGDTVLWNDGMIKALRQHMGASQGTLADELGVRQQTISEWETGAYAPSRATSKHLGLVAERAGFPYKTGK</sequence>
<accession>A0A3B0V2Y0</accession>
<evidence type="ECO:0000259" key="1">
    <source>
        <dbReference type="PROSITE" id="PS50943"/>
    </source>
</evidence>
<name>A0A3B0V2Y0_9ZZZZ</name>
<dbReference type="InterPro" id="IPR056079">
    <property type="entry name" value="DUF7662"/>
</dbReference>
<dbReference type="PROSITE" id="PS50943">
    <property type="entry name" value="HTH_CROC1"/>
    <property type="match status" value="1"/>
</dbReference>
<dbReference type="SUPFAM" id="SSF47413">
    <property type="entry name" value="lambda repressor-like DNA-binding domains"/>
    <property type="match status" value="1"/>
</dbReference>
<protein>
    <submittedName>
        <fullName evidence="2">Transcriptional regulator, XRE family</fullName>
    </submittedName>
</protein>
<dbReference type="EMBL" id="UOEU01000184">
    <property type="protein sequence ID" value="VAW31229.1"/>
    <property type="molecule type" value="Genomic_DNA"/>
</dbReference>
<reference evidence="2" key="1">
    <citation type="submission" date="2018-06" db="EMBL/GenBank/DDBJ databases">
        <authorList>
            <person name="Zhirakovskaya E."/>
        </authorList>
    </citation>
    <scope>NUCLEOTIDE SEQUENCE</scope>
</reference>
<proteinExistence type="predicted"/>